<evidence type="ECO:0000256" key="3">
    <source>
        <dbReference type="ARBA" id="ARBA00022540"/>
    </source>
</evidence>
<dbReference type="Pfam" id="PF01399">
    <property type="entry name" value="PCI"/>
    <property type="match status" value="1"/>
</dbReference>
<evidence type="ECO:0000259" key="7">
    <source>
        <dbReference type="SMART" id="SM00088"/>
    </source>
</evidence>
<organism evidence="8 9">
    <name type="scientific">Acer yangbiense</name>
    <dbReference type="NCBI Taxonomy" id="1000413"/>
    <lineage>
        <taxon>Eukaryota</taxon>
        <taxon>Viridiplantae</taxon>
        <taxon>Streptophyta</taxon>
        <taxon>Embryophyta</taxon>
        <taxon>Tracheophyta</taxon>
        <taxon>Spermatophyta</taxon>
        <taxon>Magnoliopsida</taxon>
        <taxon>eudicotyledons</taxon>
        <taxon>Gunneridae</taxon>
        <taxon>Pentapetalae</taxon>
        <taxon>rosids</taxon>
        <taxon>malvids</taxon>
        <taxon>Sapindales</taxon>
        <taxon>Sapindaceae</taxon>
        <taxon>Hippocastanoideae</taxon>
        <taxon>Acereae</taxon>
        <taxon>Acer</taxon>
    </lineage>
</organism>
<comment type="subunit">
    <text evidence="5">Component of the eukaryotic translation initiation factor 3 (eIF-3) complex.</text>
</comment>
<dbReference type="GO" id="GO:0016282">
    <property type="term" value="C:eukaryotic 43S preinitiation complex"/>
    <property type="evidence" value="ECO:0007669"/>
    <property type="project" value="UniProtKB-UniRule"/>
</dbReference>
<name>A0A5C7HI16_9ROSI</name>
<gene>
    <name evidence="8" type="ORF">EZV62_017993</name>
</gene>
<dbReference type="GO" id="GO:0003743">
    <property type="term" value="F:translation initiation factor activity"/>
    <property type="evidence" value="ECO:0007669"/>
    <property type="project" value="UniProtKB-UniRule"/>
</dbReference>
<sequence length="450" mass="50878">MTTVVPTSEEDLVLAVVRFTSKLAWADAGPEAAEEQVNRLCLEAQESMVMGRWLYSVNLMLTSADLIFSKVSDKDLEFIFPVICNVVSKLESPDEAHEMAKLICGKVTQQPNEKLALRLKILFNLYNLLENPYSRFFVYMKFFNLALNGKATEHIIPSFKKIDSFLKEWNIDIKDKRELFLGIANVRKENKSSSKDSFKFLTKYLATFSGEDASTMGEAKEEGGSWVSEFEWAAANLGWAVLGSVTAVWWIWWWCCAFCGGSILVLGCVDLAAKEQKKCDLLDMPAVGQLEMDAKYALVYQLRKIFLTQRLDAYLEFQAANSNSLKSYGLVHEDCISKMRLMSLVDRGSNEMGQIPYDLIRDTLRISDDEVETWMVKAITAKLIDGKMDDMNQVVIVSRCTERVFGQQQWLTLRTKLATLKGNIANVISTIQANKTTEEGTQPAQGLMIR</sequence>
<evidence type="ECO:0000256" key="6">
    <source>
        <dbReference type="SAM" id="Phobius"/>
    </source>
</evidence>
<keyword evidence="9" id="KW-1185">Reference proteome</keyword>
<dbReference type="Proteomes" id="UP000323000">
    <property type="component" value="Chromosome 8"/>
</dbReference>
<comment type="caution">
    <text evidence="8">The sequence shown here is derived from an EMBL/GenBank/DDBJ whole genome shotgun (WGS) entry which is preliminary data.</text>
</comment>
<dbReference type="SMART" id="SM00088">
    <property type="entry name" value="PINT"/>
    <property type="match status" value="1"/>
</dbReference>
<evidence type="ECO:0000256" key="1">
    <source>
        <dbReference type="ARBA" id="ARBA00008482"/>
    </source>
</evidence>
<protein>
    <recommendedName>
        <fullName evidence="5">Eukaryotic translation initiation factor 3 subunit M</fullName>
        <shortName evidence="5">eIF3m</shortName>
    </recommendedName>
</protein>
<dbReference type="InterPro" id="IPR027528">
    <property type="entry name" value="eIF3m"/>
</dbReference>
<keyword evidence="6" id="KW-0812">Transmembrane</keyword>
<keyword evidence="3 5" id="KW-0396">Initiation factor</keyword>
<keyword evidence="6" id="KW-1133">Transmembrane helix</keyword>
<dbReference type="HAMAP" id="MF_03012">
    <property type="entry name" value="eIF3m"/>
    <property type="match status" value="1"/>
</dbReference>
<evidence type="ECO:0000256" key="4">
    <source>
        <dbReference type="ARBA" id="ARBA00022917"/>
    </source>
</evidence>
<comment type="similarity">
    <text evidence="5">Belongs to the eIF-3 subunit M family.</text>
</comment>
<feature type="domain" description="PCI" evidence="7">
    <location>
        <begin position="330"/>
        <end position="420"/>
    </location>
</feature>
<dbReference type="GO" id="GO:0033290">
    <property type="term" value="C:eukaryotic 48S preinitiation complex"/>
    <property type="evidence" value="ECO:0007669"/>
    <property type="project" value="UniProtKB-UniRule"/>
</dbReference>
<keyword evidence="2 5" id="KW-0963">Cytoplasm</keyword>
<dbReference type="Pfam" id="PF18005">
    <property type="entry name" value="eIF3m_C_helix"/>
    <property type="match status" value="1"/>
</dbReference>
<comment type="subcellular location">
    <subcellularLocation>
        <location evidence="5">Cytoplasm</location>
    </subcellularLocation>
</comment>
<reference evidence="9" key="1">
    <citation type="journal article" date="2019" name="Gigascience">
        <title>De novo genome assembly of the endangered Acer yangbiense, a plant species with extremely small populations endemic to Yunnan Province, China.</title>
        <authorList>
            <person name="Yang J."/>
            <person name="Wariss H.M."/>
            <person name="Tao L."/>
            <person name="Zhang R."/>
            <person name="Yun Q."/>
            <person name="Hollingsworth P."/>
            <person name="Dao Z."/>
            <person name="Luo G."/>
            <person name="Guo H."/>
            <person name="Ma Y."/>
            <person name="Sun W."/>
        </authorList>
    </citation>
    <scope>NUCLEOTIDE SEQUENCE [LARGE SCALE GENOMIC DNA]</scope>
    <source>
        <strain evidence="9">cv. Malutang</strain>
    </source>
</reference>
<accession>A0A5C7HI16</accession>
<dbReference type="PANTHER" id="PTHR15350:SF2">
    <property type="entry name" value="EUKARYOTIC TRANSLATION INITIATION FACTOR 3 SUBUNIT M"/>
    <property type="match status" value="1"/>
</dbReference>
<evidence type="ECO:0000313" key="8">
    <source>
        <dbReference type="EMBL" id="TXG56680.1"/>
    </source>
</evidence>
<feature type="transmembrane region" description="Helical" evidence="6">
    <location>
        <begin position="250"/>
        <end position="273"/>
    </location>
</feature>
<dbReference type="GO" id="GO:0001732">
    <property type="term" value="P:formation of cytoplasmic translation initiation complex"/>
    <property type="evidence" value="ECO:0007669"/>
    <property type="project" value="UniProtKB-UniRule"/>
</dbReference>
<comment type="function">
    <text evidence="5">Component of the eukaryotic translation initiation factor 3 (eIF-3) complex, which is involved in protein synthesis of a specialized repertoire of mRNAs and, together with other initiation factors, stimulates binding of mRNA and methionyl-tRNAi to the 40S ribosome. The eIF-3 complex specifically targets and initiates translation of a subset of mRNAs involved in cell proliferation.</text>
</comment>
<comment type="similarity">
    <text evidence="1">Belongs to the CSN7/EIF3M family. CSN7 subfamily.</text>
</comment>
<dbReference type="EMBL" id="VAHF01000008">
    <property type="protein sequence ID" value="TXG56680.1"/>
    <property type="molecule type" value="Genomic_DNA"/>
</dbReference>
<keyword evidence="6" id="KW-0472">Membrane</keyword>
<evidence type="ECO:0000313" key="9">
    <source>
        <dbReference type="Proteomes" id="UP000323000"/>
    </source>
</evidence>
<keyword evidence="4 5" id="KW-0648">Protein biosynthesis</keyword>
<dbReference type="InterPro" id="IPR040750">
    <property type="entry name" value="eIF3m_C_helix"/>
</dbReference>
<dbReference type="OrthoDB" id="10267031at2759"/>
<dbReference type="AlphaFoldDB" id="A0A5C7HI16"/>
<evidence type="ECO:0000256" key="5">
    <source>
        <dbReference type="HAMAP-Rule" id="MF_03012"/>
    </source>
</evidence>
<dbReference type="InterPro" id="IPR045237">
    <property type="entry name" value="COPS7/eIF3m"/>
</dbReference>
<proteinExistence type="inferred from homology"/>
<evidence type="ECO:0000256" key="2">
    <source>
        <dbReference type="ARBA" id="ARBA00022490"/>
    </source>
</evidence>
<dbReference type="InterPro" id="IPR000717">
    <property type="entry name" value="PCI_dom"/>
</dbReference>
<dbReference type="PANTHER" id="PTHR15350">
    <property type="entry name" value="COP9 SIGNALOSOME COMPLEX SUBUNIT 7/DENDRITIC CELL PROTEIN GA17"/>
    <property type="match status" value="1"/>
</dbReference>
<dbReference type="GO" id="GO:0071541">
    <property type="term" value="C:eukaryotic translation initiation factor 3 complex, eIF3m"/>
    <property type="evidence" value="ECO:0007669"/>
    <property type="project" value="UniProtKB-UniRule"/>
</dbReference>